<dbReference type="WBParaSite" id="HDID_0000166201-mRNA-1">
    <property type="protein sequence ID" value="HDID_0000166201-mRNA-1"/>
    <property type="gene ID" value="HDID_0000166201"/>
</dbReference>
<name>A0A0R3SB57_HYMDI</name>
<dbReference type="OrthoDB" id="10494112at2759"/>
<feature type="compositionally biased region" description="Basic and acidic residues" evidence="1">
    <location>
        <begin position="182"/>
        <end position="200"/>
    </location>
</feature>
<feature type="region of interest" description="Disordered" evidence="1">
    <location>
        <begin position="172"/>
        <end position="200"/>
    </location>
</feature>
<evidence type="ECO:0000313" key="2">
    <source>
        <dbReference type="EMBL" id="VDL19124.1"/>
    </source>
</evidence>
<evidence type="ECO:0000313" key="3">
    <source>
        <dbReference type="Proteomes" id="UP000274504"/>
    </source>
</evidence>
<sequence length="246" mass="28729">MVLDELFGRCVDVHYEGRSYILASEERNFLRNLRRVFHRFGLDFDNKYAQCVLRGLILKFRLRDKYMKIADLCGDTPLEATDLLNVEDPQFYKENSVLSPDESFPALERFSPVIEALDINWNLLQNAKTNKLETNSTGLNQDGTEKLWHPNREYSSSAQYFLSLFEGKNTDAMTPLPHQRKPRDSDKATKGKRFSRDKGVKFKPGAELDRQVWMRFSRPVNYLDADRILRELSEIMGIRPPIARFQ</sequence>
<evidence type="ECO:0000313" key="4">
    <source>
        <dbReference type="WBParaSite" id="HDID_0000166201-mRNA-1"/>
    </source>
</evidence>
<evidence type="ECO:0000256" key="1">
    <source>
        <dbReference type="SAM" id="MobiDB-lite"/>
    </source>
</evidence>
<gene>
    <name evidence="2" type="ORF">HDID_LOCUS1663</name>
</gene>
<reference evidence="4" key="1">
    <citation type="submission" date="2017-02" db="UniProtKB">
        <authorList>
            <consortium name="WormBaseParasite"/>
        </authorList>
    </citation>
    <scope>IDENTIFICATION</scope>
</reference>
<proteinExistence type="predicted"/>
<dbReference type="Proteomes" id="UP000274504">
    <property type="component" value="Unassembled WGS sequence"/>
</dbReference>
<protein>
    <submittedName>
        <fullName evidence="2 4">Uncharacterized protein</fullName>
    </submittedName>
</protein>
<dbReference type="AlphaFoldDB" id="A0A0R3SB57"/>
<accession>A0A0R3SB57</accession>
<organism evidence="4">
    <name type="scientific">Hymenolepis diminuta</name>
    <name type="common">Rat tapeworm</name>
    <dbReference type="NCBI Taxonomy" id="6216"/>
    <lineage>
        <taxon>Eukaryota</taxon>
        <taxon>Metazoa</taxon>
        <taxon>Spiralia</taxon>
        <taxon>Lophotrochozoa</taxon>
        <taxon>Platyhelminthes</taxon>
        <taxon>Cestoda</taxon>
        <taxon>Eucestoda</taxon>
        <taxon>Cyclophyllidea</taxon>
        <taxon>Hymenolepididae</taxon>
        <taxon>Hymenolepis</taxon>
    </lineage>
</organism>
<dbReference type="EMBL" id="UYSG01000328">
    <property type="protein sequence ID" value="VDL19124.1"/>
    <property type="molecule type" value="Genomic_DNA"/>
</dbReference>
<reference evidence="2 3" key="2">
    <citation type="submission" date="2018-11" db="EMBL/GenBank/DDBJ databases">
        <authorList>
            <consortium name="Pathogen Informatics"/>
        </authorList>
    </citation>
    <scope>NUCLEOTIDE SEQUENCE [LARGE SCALE GENOMIC DNA]</scope>
</reference>